<dbReference type="InterPro" id="IPR027417">
    <property type="entry name" value="P-loop_NTPase"/>
</dbReference>
<keyword evidence="1" id="KW-0472">Membrane</keyword>
<sequence>MSDRLPADLREQLAELAEALKSVDLEDVAPKDLCWATLIPEWTERLTIELGLVDSPSDFRELVEQLDDADLIECRRSMGRTSEIVYWVRARQRQDVGEHLQREFSGDLDDQVRQVFALVRDARPSNAVLRRWLDVEDFWQDPSGAELMATVEGRLRKLDIPAAAAVIAVAQHVSDVVGGPLEQAVQRAEWRLGREYRVRDDVAHLANYFRRRQAEDAIRELCEPAAKRWMLHLLGDAGVGKTMTIRYLASGKFATDQRMEPMSVARVDFDHLDPLFPEQRPAELVLRLSDELLGYAGTRAVESSYRRLHDAANELHTEIAKPESAAAQVRSLRHKVVERFGSLVDELPQPVVLVLDTCEELAKLYAPGVDAPAIDHTFELLEMVHRRSPHIRVVLAGRRWLTLPPEDQRSHGGPNLRDRPHVRVLHMLGFTADEAAGYLAHRSNAAKRLIPEDLWSLLLRRAIGADGIHQNPFELAVYCDWVLESETFSAADLADSVGDPYVERRIIARINDRDVREALPVAVELGRFDLDLITPSLKRIGVDPLAAFHGLAAHEWVNILSSRPDGRPAVIEVDDHVRDRMRAVVAKSPLRYPIDRGQLGRDAVHAMDSKPLREIPSETVEAAVRLLPADTAAEVWAAIDARICAESEWAWAMQITPRVAAVEAQRDTGEGPTILAAVLATQASARIHTGQRATVSRLWESVIEFARRHPDPALRTVLEDRAVLGVLATRNKAGLVDGQDVLAEGPGRVFTRWERSWFSSPDGLIGALESQFDETAAAPSLEPALVALTGSERNAVGVTAAILHAAHLLRTNDLGGAAIVADLAVARAERADTSQGQWRDWLPPRGLVDRARLMRVLIALHGGEAVPKDVLDGWKAGALRRSADIDADRLAAAIVDYDLCFGLLDEIPEHEALLEPGQSSLRWLHHRMARPLAGALADAWSLAEKPGKASDVLRGQRDAALLRGDDPDIVEACDLAALRLCRWHRTTQWAPVNRLVQDGTPRIRAEASLVLALLGEREIDPLALDRPDADLVDEWESACLLGTSASTAAERLLGLGPVGATALRGRIALMAGESLLLVSLDNAAPLLRHARELLEASGFDEASGRAAVLERRLAVAEPPVEERTPTHVERPPMSLSQAIHDTTPVRLFFLLVLSLLPAALFYFVAVIFFIAVILAVLGPVVVLTALALRARDRALGGASASRIVIEPVADGKVRLSLASGDTAELDLAPGRPAGDDQDSWATEIHPADPYETVSLAMASISTRSAVDGKLTAVALHVHPSLEPLSWEQWLGYRPQSTQLTNLLWLRLQPGRRPVISETDWARGDVVHGGPERLFARSVPGALEPPALEPPLREPPVHKLVHLIGSTVVTSSGVALRVRDFDAKRRASSETLVDLDAMMMTPTSLVVLQADPADTATPLGDVRDEFIRLATAAVSNGALYVIVVPPLPDAVVRRVSSEVSKSIRGSAPPTARRILVLFGRIKRLVVNEELPLPLGQWANLDVMLFMRGAR</sequence>
<proteinExistence type="predicted"/>
<dbReference type="SUPFAM" id="SSF52540">
    <property type="entry name" value="P-loop containing nucleoside triphosphate hydrolases"/>
    <property type="match status" value="1"/>
</dbReference>
<keyword evidence="1" id="KW-0812">Transmembrane</keyword>
<keyword evidence="1" id="KW-1133">Transmembrane helix</keyword>
<evidence type="ECO:0008006" key="4">
    <source>
        <dbReference type="Google" id="ProtNLM"/>
    </source>
</evidence>
<protein>
    <recommendedName>
        <fullName evidence="4">AAA ATPase domain-containing protein</fullName>
    </recommendedName>
</protein>
<dbReference type="OrthoDB" id="3585209at2"/>
<keyword evidence="3" id="KW-1185">Reference proteome</keyword>
<organism evidence="2 3">
    <name type="scientific">Lentzea flaviverrucosa</name>
    <dbReference type="NCBI Taxonomy" id="200379"/>
    <lineage>
        <taxon>Bacteria</taxon>
        <taxon>Bacillati</taxon>
        <taxon>Actinomycetota</taxon>
        <taxon>Actinomycetes</taxon>
        <taxon>Pseudonocardiales</taxon>
        <taxon>Pseudonocardiaceae</taxon>
        <taxon>Lentzea</taxon>
    </lineage>
</organism>
<accession>A0A1H9CB12</accession>
<evidence type="ECO:0000313" key="2">
    <source>
        <dbReference type="EMBL" id="SEP98329.1"/>
    </source>
</evidence>
<reference evidence="3" key="1">
    <citation type="submission" date="2016-10" db="EMBL/GenBank/DDBJ databases">
        <authorList>
            <person name="Varghese N."/>
            <person name="Submissions S."/>
        </authorList>
    </citation>
    <scope>NUCLEOTIDE SEQUENCE [LARGE SCALE GENOMIC DNA]</scope>
    <source>
        <strain evidence="3">CGMCC 4.578</strain>
    </source>
</reference>
<gene>
    <name evidence="2" type="ORF">SAMN05216195_101732</name>
</gene>
<dbReference type="Proteomes" id="UP000199028">
    <property type="component" value="Unassembled WGS sequence"/>
</dbReference>
<evidence type="ECO:0000313" key="3">
    <source>
        <dbReference type="Proteomes" id="UP000199028"/>
    </source>
</evidence>
<feature type="transmembrane region" description="Helical" evidence="1">
    <location>
        <begin position="1160"/>
        <end position="1188"/>
    </location>
</feature>
<evidence type="ECO:0000256" key="1">
    <source>
        <dbReference type="SAM" id="Phobius"/>
    </source>
</evidence>
<dbReference type="EMBL" id="FOFT01000001">
    <property type="protein sequence ID" value="SEP98329.1"/>
    <property type="molecule type" value="Genomic_DNA"/>
</dbReference>
<name>A0A1H9CB12_9PSEU</name>
<dbReference type="RefSeq" id="WP_090063146.1">
    <property type="nucleotide sequence ID" value="NZ_FOFT01000001.1"/>
</dbReference>